<gene>
    <name evidence="2" type="ORF">SKTS_21180</name>
</gene>
<dbReference type="KEGG" id="slac:SKTS_21180"/>
<reference evidence="3" key="1">
    <citation type="submission" date="2020-03" db="EMBL/GenBank/DDBJ databases">
        <title>Complete genome sequence of sulfur-oxidizing bacterium skT11.</title>
        <authorList>
            <person name="Kanda M."/>
            <person name="Kojima H."/>
            <person name="Fukui M."/>
        </authorList>
    </citation>
    <scope>NUCLEOTIDE SEQUENCE [LARGE SCALE GENOMIC DNA]</scope>
    <source>
        <strain evidence="3">skT11</strain>
    </source>
</reference>
<dbReference type="PROSITE" id="PS50042">
    <property type="entry name" value="CNMP_BINDING_3"/>
    <property type="match status" value="1"/>
</dbReference>
<dbReference type="Proteomes" id="UP000502260">
    <property type="component" value="Chromosome"/>
</dbReference>
<dbReference type="AlphaFoldDB" id="A0A6F8VE57"/>
<dbReference type="SUPFAM" id="SSF51206">
    <property type="entry name" value="cAMP-binding domain-like"/>
    <property type="match status" value="1"/>
</dbReference>
<dbReference type="Gene3D" id="2.60.120.10">
    <property type="entry name" value="Jelly Rolls"/>
    <property type="match status" value="1"/>
</dbReference>
<dbReference type="InterPro" id="IPR018490">
    <property type="entry name" value="cNMP-bd_dom_sf"/>
</dbReference>
<dbReference type="InterPro" id="IPR000595">
    <property type="entry name" value="cNMP-bd_dom"/>
</dbReference>
<evidence type="ECO:0000313" key="2">
    <source>
        <dbReference type="EMBL" id="BCB27232.1"/>
    </source>
</evidence>
<dbReference type="InterPro" id="IPR014710">
    <property type="entry name" value="RmlC-like_jellyroll"/>
</dbReference>
<accession>A0A6F8VE57</accession>
<organism evidence="2 3">
    <name type="scientific">Sulfurimicrobium lacus</name>
    <dbReference type="NCBI Taxonomy" id="2715678"/>
    <lineage>
        <taxon>Bacteria</taxon>
        <taxon>Pseudomonadati</taxon>
        <taxon>Pseudomonadota</taxon>
        <taxon>Betaproteobacteria</taxon>
        <taxon>Nitrosomonadales</taxon>
        <taxon>Sulfuricellaceae</taxon>
        <taxon>Sulfurimicrobium</taxon>
    </lineage>
</organism>
<dbReference type="RefSeq" id="WP_342342989.1">
    <property type="nucleotide sequence ID" value="NZ_AP022853.1"/>
</dbReference>
<sequence>MSDSPIPLQNQLLAALPQLVYERLLPHLELVQMPLGETLYESGDELRHVYFPTTAIVSLLYVMKDGASAEIAGVGNEGIVGVATFTGGITMPNRAMVLCAGHAYRLKAQLLKNEFNRGGGAVRAHCKSCCCVTPRR</sequence>
<name>A0A6F8VE57_9PROT</name>
<dbReference type="EMBL" id="AP022853">
    <property type="protein sequence ID" value="BCB27232.1"/>
    <property type="molecule type" value="Genomic_DNA"/>
</dbReference>
<evidence type="ECO:0000313" key="3">
    <source>
        <dbReference type="Proteomes" id="UP000502260"/>
    </source>
</evidence>
<feature type="domain" description="Cyclic nucleotide-binding" evidence="1">
    <location>
        <begin position="12"/>
        <end position="81"/>
    </location>
</feature>
<protein>
    <recommendedName>
        <fullName evidence="1">Cyclic nucleotide-binding domain-containing protein</fullName>
    </recommendedName>
</protein>
<proteinExistence type="predicted"/>
<evidence type="ECO:0000259" key="1">
    <source>
        <dbReference type="PROSITE" id="PS50042"/>
    </source>
</evidence>
<dbReference type="Pfam" id="PF00027">
    <property type="entry name" value="cNMP_binding"/>
    <property type="match status" value="1"/>
</dbReference>
<keyword evidence="3" id="KW-1185">Reference proteome</keyword>